<dbReference type="NCBIfam" id="TIGR00229">
    <property type="entry name" value="sensory_box"/>
    <property type="match status" value="1"/>
</dbReference>
<proteinExistence type="predicted"/>
<dbReference type="CDD" id="cd01948">
    <property type="entry name" value="EAL"/>
    <property type="match status" value="1"/>
</dbReference>
<dbReference type="InterPro" id="IPR000014">
    <property type="entry name" value="PAS"/>
</dbReference>
<dbReference type="PROSITE" id="PS50883">
    <property type="entry name" value="EAL"/>
    <property type="match status" value="1"/>
</dbReference>
<dbReference type="SUPFAM" id="SSF52172">
    <property type="entry name" value="CheY-like"/>
    <property type="match status" value="1"/>
</dbReference>
<dbReference type="Gene3D" id="3.30.70.270">
    <property type="match status" value="1"/>
</dbReference>
<evidence type="ECO:0000259" key="1">
    <source>
        <dbReference type="PROSITE" id="PS50112"/>
    </source>
</evidence>
<evidence type="ECO:0000259" key="4">
    <source>
        <dbReference type="PROSITE" id="PS50887"/>
    </source>
</evidence>
<dbReference type="PROSITE" id="PS50112">
    <property type="entry name" value="PAS"/>
    <property type="match status" value="2"/>
</dbReference>
<dbReference type="Pfam" id="PF00563">
    <property type="entry name" value="EAL"/>
    <property type="match status" value="1"/>
</dbReference>
<dbReference type="NCBIfam" id="TIGR00254">
    <property type="entry name" value="GGDEF"/>
    <property type="match status" value="1"/>
</dbReference>
<dbReference type="Pfam" id="PF13426">
    <property type="entry name" value="PAS_9"/>
    <property type="match status" value="1"/>
</dbReference>
<dbReference type="InterPro" id="IPR035919">
    <property type="entry name" value="EAL_sf"/>
</dbReference>
<gene>
    <name evidence="5" type="ORF">ACFFLH_02565</name>
</gene>
<evidence type="ECO:0000313" key="6">
    <source>
        <dbReference type="Proteomes" id="UP001589628"/>
    </source>
</evidence>
<sequence length="863" mass="97646">MSETNNTVNARILVVDDNPNILDDFRKILCPAPTTSHDLAELERQLFGQPQSSSSPQYELLCCQSGQLAYELVDQALQEQHPIQVAFIDMRMPNGWNGLKTASELWRLDPCIQLVICTAYADYSWQEITNTLGVSDRLLILRKPFDKIEVQQLACALSHKWVLQRQQQQTEADLRHNISARSAQLIQARYEQYQAEQQIQRLFELSPDFICVLDQQLNLQAFNPSLAKLNRLLTPPGAGQAFIQLLHPKERDSMRTWLLHLSQQSEAQVQVVSMHTQTPLFIEWRFIPLSEEGQVFAYGRDLSHHLAAEHNKKRLSAVLEGTSDIVFFADPQGRILYLNPRAALLFGQSSPPNALQQLLSPAAASHFLTHALPEALETGSWQGESELLTSAGKQLPVSLVLQAHSDHQQRLEFISAIMRDISEQKAYEMRLQRQASYDSLTGLPNRNLLYEVLEKQIQLYPEQPLSILFLDVDRFKMVNDSLGHHCGDQLLCQLAERLYRGIERKDLAARLSGDEFIVVRQGVSDAEQALTQAEQLRLQITEPVELDGLPVFINCSIGISLYPQDGEDIDTLLRHADTALNRAKEQGRGLCKLFTPSMSAEAERRMELISELAQALTQEQLSLHFQPQWDLNPLRIQGFEALLRWHHPKLGPISPADFIPLAEENGLIIPMGRWVLQQACQFICQLEREGYGQFSIAVNLSTREYIQADLLEVLRSTLEHSGLGPGRLELEITESQLIRDMQGAAEILGNIRQLGIQLALDDFGTGYSCLSYLQHLPLNRLKIDKSFIHDLSFDQGDRAITRSIINLAHNLGLKVVGEGVETEQQLDFLQQYQCDQAQGFLLAKPMPASAIYQLLQQQQKQHA</sequence>
<dbReference type="SUPFAM" id="SSF141868">
    <property type="entry name" value="EAL domain-like"/>
    <property type="match status" value="1"/>
</dbReference>
<dbReference type="InterPro" id="IPR000160">
    <property type="entry name" value="GGDEF_dom"/>
</dbReference>
<reference evidence="5 6" key="1">
    <citation type="submission" date="2024-09" db="EMBL/GenBank/DDBJ databases">
        <authorList>
            <person name="Sun Q."/>
            <person name="Mori K."/>
        </authorList>
    </citation>
    <scope>NUCLEOTIDE SEQUENCE [LARGE SCALE GENOMIC DNA]</scope>
    <source>
        <strain evidence="5 6">ATCC 51285</strain>
    </source>
</reference>
<dbReference type="InterPro" id="IPR052155">
    <property type="entry name" value="Biofilm_reg_signaling"/>
</dbReference>
<evidence type="ECO:0000259" key="3">
    <source>
        <dbReference type="PROSITE" id="PS50883"/>
    </source>
</evidence>
<dbReference type="SMART" id="SM00052">
    <property type="entry name" value="EAL"/>
    <property type="match status" value="1"/>
</dbReference>
<dbReference type="InterPro" id="IPR035965">
    <property type="entry name" value="PAS-like_dom_sf"/>
</dbReference>
<comment type="caution">
    <text evidence="5">The sequence shown here is derived from an EMBL/GenBank/DDBJ whole genome shotgun (WGS) entry which is preliminary data.</text>
</comment>
<dbReference type="Gene3D" id="3.20.20.450">
    <property type="entry name" value="EAL domain"/>
    <property type="match status" value="1"/>
</dbReference>
<dbReference type="PROSITE" id="PS50887">
    <property type="entry name" value="GGDEF"/>
    <property type="match status" value="1"/>
</dbReference>
<dbReference type="SMART" id="SM00267">
    <property type="entry name" value="GGDEF"/>
    <property type="match status" value="1"/>
</dbReference>
<dbReference type="Gene3D" id="3.40.50.2300">
    <property type="match status" value="1"/>
</dbReference>
<dbReference type="SMART" id="SM00091">
    <property type="entry name" value="PAS"/>
    <property type="match status" value="2"/>
</dbReference>
<accession>A0ABV5Z9I0</accession>
<evidence type="ECO:0000259" key="2">
    <source>
        <dbReference type="PROSITE" id="PS50113"/>
    </source>
</evidence>
<name>A0ABV5Z9I0_9GAMM</name>
<dbReference type="InterPro" id="IPR000700">
    <property type="entry name" value="PAS-assoc_C"/>
</dbReference>
<organism evidence="5 6">
    <name type="scientific">Balneatrix alpica</name>
    <dbReference type="NCBI Taxonomy" id="75684"/>
    <lineage>
        <taxon>Bacteria</taxon>
        <taxon>Pseudomonadati</taxon>
        <taxon>Pseudomonadota</taxon>
        <taxon>Gammaproteobacteria</taxon>
        <taxon>Oceanospirillales</taxon>
        <taxon>Balneatrichaceae</taxon>
        <taxon>Balneatrix</taxon>
    </lineage>
</organism>
<dbReference type="InterPro" id="IPR029787">
    <property type="entry name" value="Nucleotide_cyclase"/>
</dbReference>
<dbReference type="SUPFAM" id="SSF55785">
    <property type="entry name" value="PYP-like sensor domain (PAS domain)"/>
    <property type="match status" value="2"/>
</dbReference>
<dbReference type="RefSeq" id="WP_051527704.1">
    <property type="nucleotide sequence ID" value="NZ_JBHLZN010000001.1"/>
</dbReference>
<dbReference type="PROSITE" id="PS50113">
    <property type="entry name" value="PAC"/>
    <property type="match status" value="1"/>
</dbReference>
<dbReference type="CDD" id="cd00130">
    <property type="entry name" value="PAS"/>
    <property type="match status" value="1"/>
</dbReference>
<dbReference type="PANTHER" id="PTHR44757:SF2">
    <property type="entry name" value="BIOFILM ARCHITECTURE MAINTENANCE PROTEIN MBAA"/>
    <property type="match status" value="1"/>
</dbReference>
<feature type="domain" description="PAS" evidence="1">
    <location>
        <begin position="311"/>
        <end position="347"/>
    </location>
</feature>
<dbReference type="InterPro" id="IPR043128">
    <property type="entry name" value="Rev_trsase/Diguanyl_cyclase"/>
</dbReference>
<keyword evidence="6" id="KW-1185">Reference proteome</keyword>
<dbReference type="SUPFAM" id="SSF55073">
    <property type="entry name" value="Nucleotide cyclase"/>
    <property type="match status" value="1"/>
</dbReference>
<dbReference type="Gene3D" id="3.30.450.20">
    <property type="entry name" value="PAS domain"/>
    <property type="match status" value="2"/>
</dbReference>
<dbReference type="InterPro" id="IPR011006">
    <property type="entry name" value="CheY-like_superfamily"/>
</dbReference>
<dbReference type="Pfam" id="PF00990">
    <property type="entry name" value="GGDEF"/>
    <property type="match status" value="1"/>
</dbReference>
<dbReference type="CDD" id="cd01949">
    <property type="entry name" value="GGDEF"/>
    <property type="match status" value="1"/>
</dbReference>
<dbReference type="EMBL" id="JBHLZN010000001">
    <property type="protein sequence ID" value="MFB9885298.1"/>
    <property type="molecule type" value="Genomic_DNA"/>
</dbReference>
<feature type="domain" description="PAS" evidence="1">
    <location>
        <begin position="195"/>
        <end position="266"/>
    </location>
</feature>
<dbReference type="Proteomes" id="UP001589628">
    <property type="component" value="Unassembled WGS sequence"/>
</dbReference>
<evidence type="ECO:0000313" key="5">
    <source>
        <dbReference type="EMBL" id="MFB9885298.1"/>
    </source>
</evidence>
<feature type="domain" description="EAL" evidence="3">
    <location>
        <begin position="605"/>
        <end position="859"/>
    </location>
</feature>
<dbReference type="PANTHER" id="PTHR44757">
    <property type="entry name" value="DIGUANYLATE CYCLASE DGCP"/>
    <property type="match status" value="1"/>
</dbReference>
<feature type="domain" description="PAC" evidence="2">
    <location>
        <begin position="381"/>
        <end position="433"/>
    </location>
</feature>
<protein>
    <submittedName>
        <fullName evidence="5">EAL domain-containing protein</fullName>
    </submittedName>
</protein>
<feature type="domain" description="GGDEF" evidence="4">
    <location>
        <begin position="463"/>
        <end position="596"/>
    </location>
</feature>
<dbReference type="InterPro" id="IPR001633">
    <property type="entry name" value="EAL_dom"/>
</dbReference>